<dbReference type="Proteomes" id="UP000502345">
    <property type="component" value="Chromosome"/>
</dbReference>
<gene>
    <name evidence="1" type="ORF">G9444_2802</name>
</gene>
<proteinExistence type="predicted"/>
<name>A0A6G9CTL8_RHOER</name>
<dbReference type="EMBL" id="CP050124">
    <property type="protein sequence ID" value="QIP40046.1"/>
    <property type="molecule type" value="Genomic_DNA"/>
</dbReference>
<evidence type="ECO:0000313" key="2">
    <source>
        <dbReference type="Proteomes" id="UP000502345"/>
    </source>
</evidence>
<dbReference type="AlphaFoldDB" id="A0A6G9CTL8"/>
<protein>
    <submittedName>
        <fullName evidence="1">Uncharacterized protein</fullName>
    </submittedName>
</protein>
<reference evidence="1 2" key="1">
    <citation type="submission" date="2020-03" db="EMBL/GenBank/DDBJ databases">
        <title>Screen low temperature-resistant strains for efficient degradation of petroleum hydrocarbons under the low temperature.</title>
        <authorList>
            <person name="Wang Y."/>
            <person name="Chen J."/>
        </authorList>
    </citation>
    <scope>NUCLEOTIDE SEQUENCE [LARGE SCALE GENOMIC DNA]</scope>
    <source>
        <strain evidence="1 2">KB1</strain>
    </source>
</reference>
<organism evidence="1 2">
    <name type="scientific">Rhodococcus erythropolis</name>
    <name type="common">Arthrobacter picolinophilus</name>
    <dbReference type="NCBI Taxonomy" id="1833"/>
    <lineage>
        <taxon>Bacteria</taxon>
        <taxon>Bacillati</taxon>
        <taxon>Actinomycetota</taxon>
        <taxon>Actinomycetes</taxon>
        <taxon>Mycobacteriales</taxon>
        <taxon>Nocardiaceae</taxon>
        <taxon>Rhodococcus</taxon>
        <taxon>Rhodococcus erythropolis group</taxon>
    </lineage>
</organism>
<evidence type="ECO:0000313" key="1">
    <source>
        <dbReference type="EMBL" id="QIP40046.1"/>
    </source>
</evidence>
<sequence>MSTRGDDVEAEQQRVWNHRAELPYFKPHARYSSLAGTLTHGFDHTLRNGQLVHGETHDS</sequence>
<accession>A0A6G9CTL8</accession>